<dbReference type="AlphaFoldDB" id="A0AA40HU85"/>
<accession>A0AA40HU85</accession>
<feature type="region of interest" description="Disordered" evidence="1">
    <location>
        <begin position="168"/>
        <end position="194"/>
    </location>
</feature>
<sequence length="312" mass="34234">MLLVLLGCLLPAAGAGGESCLRCWPELPLLMDYDLQVLWGPPGPPRELSRSLQALLLQAPVLPEPRYLGQDQLEREAAELFDHIDRAIGKFRADKPSLLNEIHVQKQLFAERLSKASEELKEQALPFKLEVISCVNCRAHLLTCRDPTLCPGGTSEIPQVHMSRCRTTERPVPDASLGRKASRLRQAQPSPPPDLLFPGALLANGPALRAQPPEPEIALPFPSHGTIKSYEIIVNFHSNIHPLLRASSPLTRIMTTPSRLEPADSPVGCEPLHYSVPGSRSWRDPAGCLSPRAEQGSPRCQEAPPRTPCTAR</sequence>
<keyword evidence="2" id="KW-0732">Signal</keyword>
<feature type="region of interest" description="Disordered" evidence="1">
    <location>
        <begin position="277"/>
        <end position="312"/>
    </location>
</feature>
<dbReference type="Proteomes" id="UP001177744">
    <property type="component" value="Unassembled WGS sequence"/>
</dbReference>
<evidence type="ECO:0000313" key="4">
    <source>
        <dbReference type="Proteomes" id="UP001177744"/>
    </source>
</evidence>
<evidence type="ECO:0000256" key="1">
    <source>
        <dbReference type="SAM" id="MobiDB-lite"/>
    </source>
</evidence>
<protein>
    <recommendedName>
        <fullName evidence="5">Testis-expressed protein 51</fullName>
    </recommendedName>
</protein>
<evidence type="ECO:0000313" key="3">
    <source>
        <dbReference type="EMBL" id="KAK1337026.1"/>
    </source>
</evidence>
<name>A0AA40HU85_CNENI</name>
<evidence type="ECO:0008006" key="5">
    <source>
        <dbReference type="Google" id="ProtNLM"/>
    </source>
</evidence>
<keyword evidence="4" id="KW-1185">Reference proteome</keyword>
<reference evidence="3" key="1">
    <citation type="submission" date="2023-06" db="EMBL/GenBank/DDBJ databases">
        <title>Reference genome for the Northern bat (Eptesicus nilssonii), a most northern bat species.</title>
        <authorList>
            <person name="Laine V.N."/>
            <person name="Pulliainen A.T."/>
            <person name="Lilley T.M."/>
        </authorList>
    </citation>
    <scope>NUCLEOTIDE SEQUENCE</scope>
    <source>
        <strain evidence="3">BLF_Eptnil</strain>
        <tissue evidence="3">Kidney</tissue>
    </source>
</reference>
<dbReference type="EMBL" id="JAULJE010000012">
    <property type="protein sequence ID" value="KAK1337026.1"/>
    <property type="molecule type" value="Genomic_DNA"/>
</dbReference>
<organism evidence="3 4">
    <name type="scientific">Cnephaeus nilssonii</name>
    <name type="common">Northern bat</name>
    <name type="synonym">Eptesicus nilssonii</name>
    <dbReference type="NCBI Taxonomy" id="3371016"/>
    <lineage>
        <taxon>Eukaryota</taxon>
        <taxon>Metazoa</taxon>
        <taxon>Chordata</taxon>
        <taxon>Craniata</taxon>
        <taxon>Vertebrata</taxon>
        <taxon>Euteleostomi</taxon>
        <taxon>Mammalia</taxon>
        <taxon>Eutheria</taxon>
        <taxon>Laurasiatheria</taxon>
        <taxon>Chiroptera</taxon>
        <taxon>Yangochiroptera</taxon>
        <taxon>Vespertilionidae</taxon>
        <taxon>Cnephaeus</taxon>
    </lineage>
</organism>
<gene>
    <name evidence="3" type="ORF">QTO34_003071</name>
</gene>
<comment type="caution">
    <text evidence="3">The sequence shown here is derived from an EMBL/GenBank/DDBJ whole genome shotgun (WGS) entry which is preliminary data.</text>
</comment>
<evidence type="ECO:0000256" key="2">
    <source>
        <dbReference type="SAM" id="SignalP"/>
    </source>
</evidence>
<feature type="chain" id="PRO_5041345627" description="Testis-expressed protein 51" evidence="2">
    <location>
        <begin position="18"/>
        <end position="312"/>
    </location>
</feature>
<proteinExistence type="predicted"/>
<feature type="signal peptide" evidence="2">
    <location>
        <begin position="1"/>
        <end position="17"/>
    </location>
</feature>